<dbReference type="PROSITE" id="PS51417">
    <property type="entry name" value="ARF"/>
    <property type="match status" value="1"/>
</dbReference>
<keyword evidence="14" id="KW-1133">Transmembrane helix</keyword>
<dbReference type="GO" id="GO:0005509">
    <property type="term" value="F:calcium ion binding"/>
    <property type="evidence" value="ECO:0007669"/>
    <property type="project" value="InterPro"/>
</dbReference>
<keyword evidence="8" id="KW-0106">Calcium</keyword>
<evidence type="ECO:0000256" key="13">
    <source>
        <dbReference type="SAM" id="MobiDB-lite"/>
    </source>
</evidence>
<dbReference type="AlphaFoldDB" id="A0A2A2L3I8"/>
<dbReference type="InterPro" id="IPR027417">
    <property type="entry name" value="P-loop_NTPase"/>
</dbReference>
<feature type="region of interest" description="Disordered" evidence="13">
    <location>
        <begin position="254"/>
        <end position="279"/>
    </location>
</feature>
<feature type="domain" description="EF-hand" evidence="15">
    <location>
        <begin position="216"/>
        <end position="251"/>
    </location>
</feature>
<evidence type="ECO:0000256" key="7">
    <source>
        <dbReference type="ARBA" id="ARBA00022741"/>
    </source>
</evidence>
<dbReference type="Pfam" id="PF13499">
    <property type="entry name" value="EF-hand_7"/>
    <property type="match status" value="1"/>
</dbReference>
<dbReference type="FunFam" id="1.10.238.10:FF:000551">
    <property type="entry name" value="Mutated in colorectal cancer isoform 1"/>
    <property type="match status" value="1"/>
</dbReference>
<dbReference type="SUPFAM" id="SSF47473">
    <property type="entry name" value="EF-hand"/>
    <property type="match status" value="1"/>
</dbReference>
<dbReference type="Gene3D" id="3.40.50.300">
    <property type="entry name" value="P-loop containing nucleotide triphosphate hydrolases"/>
    <property type="match status" value="1"/>
</dbReference>
<dbReference type="SUPFAM" id="SSF52540">
    <property type="entry name" value="P-loop containing nucleoside triphosphate hydrolases"/>
    <property type="match status" value="1"/>
</dbReference>
<dbReference type="InterPro" id="IPR018247">
    <property type="entry name" value="EF_Hand_1_Ca_BS"/>
</dbReference>
<dbReference type="GO" id="GO:0005525">
    <property type="term" value="F:GTP binding"/>
    <property type="evidence" value="ECO:0007669"/>
    <property type="project" value="UniProtKB-KW"/>
</dbReference>
<dbReference type="CDD" id="cd00051">
    <property type="entry name" value="EFh"/>
    <property type="match status" value="1"/>
</dbReference>
<sequence length="835" mass="94795">MDLFEHRHHVICPPDHPRALRGKKRLFFRLFFFLLVYNLALIIYPAYPDDQNVAKAELMQLSPTINRNELFRWNCLIVANTKLSYIHVTVTALAWFVYTIAIFFAVDSFLIAIPFFVLQLPITFFFMTTIYSQGANNFCFILIGLHGCIATFSLIGANEPYRSFILCSTKSRIQTISVSSVITMDKTEVERLFQICDSEGKGYLTEQDLKKVCPELDDQDVSFIFTQLDTDGSGHIEKNEFVVGFESAVMNGEKHGRSGMQRRVSIRSGSSGRPAPLVKRRQKFRQEEEIFDSDAETSNRPNLLAPFEDEIQSESDTNVGIDFAMPCQDEVLMLYQQLQSAGMPQLLKKYEKVVGSFYKELKEKKHENEKLQHVYESEREMYNRRMEEVESEIDEQLQIAQNKAREEERERLNREKEEMREKLESEMREMRENIARLQKMERVLEQEGEKLSQEKKLQEKLREVNDENDELRKGLAENHVELAMIKSELAHIRSDYEHKESELVRHKEHFGKSAGEAENMQRQLQLLFDANNKLHETNESLRFALDNRAAVLRQFNLRTPSPSIYRDSPVGSLQSQSPLAGNLYSQTSQSNLGSYGMDDDGDSGLTMDGGSNNSSDTDVKATTPAEKALVGLNEANGPAERTFRIVMCGDAAVGKSSLVFRLVKNEFSSGLPSTLGVDFHVKTVNVDGHNVALQLWDTAGQERFRSLCKSYFRRADGAILVYDVTSEHSFLRVRDWIDTIKESVERNIPIIMVGNKSDLRSGNDGVPKSDGAAVAASLGVLFVETSAKNGHNVDQTILQLARELLAIEDIEVRASGVILSPKPKQNTGCFSRCKS</sequence>
<keyword evidence="6" id="KW-0677">Repeat</keyword>
<keyword evidence="5" id="KW-0479">Metal-binding</keyword>
<keyword evidence="14" id="KW-0812">Transmembrane</keyword>
<dbReference type="PRINTS" id="PR00449">
    <property type="entry name" value="RASTRNSFRMNG"/>
</dbReference>
<feature type="transmembrane region" description="Helical" evidence="14">
    <location>
        <begin position="93"/>
        <end position="126"/>
    </location>
</feature>
<accession>A0A2A2L3I8</accession>
<dbReference type="InterPro" id="IPR050227">
    <property type="entry name" value="Rab"/>
</dbReference>
<dbReference type="STRING" id="2018661.A0A2A2L3I8"/>
<dbReference type="SMART" id="SM00177">
    <property type="entry name" value="ARF"/>
    <property type="match status" value="1"/>
</dbReference>
<dbReference type="SMART" id="SM00054">
    <property type="entry name" value="EFh"/>
    <property type="match status" value="2"/>
</dbReference>
<dbReference type="PROSITE" id="PS51420">
    <property type="entry name" value="RHO"/>
    <property type="match status" value="1"/>
</dbReference>
<evidence type="ECO:0000256" key="5">
    <source>
        <dbReference type="ARBA" id="ARBA00022723"/>
    </source>
</evidence>
<dbReference type="GO" id="GO:0003924">
    <property type="term" value="F:GTPase activity"/>
    <property type="evidence" value="ECO:0007669"/>
    <property type="project" value="InterPro"/>
</dbReference>
<evidence type="ECO:0000313" key="16">
    <source>
        <dbReference type="EMBL" id="PAV80708.1"/>
    </source>
</evidence>
<evidence type="ECO:0000313" key="17">
    <source>
        <dbReference type="Proteomes" id="UP000218231"/>
    </source>
</evidence>
<evidence type="ECO:0000256" key="12">
    <source>
        <dbReference type="ARBA" id="ARBA00074490"/>
    </source>
</evidence>
<evidence type="ECO:0000256" key="1">
    <source>
        <dbReference type="ARBA" id="ARBA00004556"/>
    </source>
</evidence>
<dbReference type="SMART" id="SM00175">
    <property type="entry name" value="RAB"/>
    <property type="match status" value="1"/>
</dbReference>
<evidence type="ECO:0000256" key="10">
    <source>
        <dbReference type="ARBA" id="ARBA00023134"/>
    </source>
</evidence>
<evidence type="ECO:0000256" key="3">
    <source>
        <dbReference type="ARBA" id="ARBA00011738"/>
    </source>
</evidence>
<dbReference type="SMART" id="SM00174">
    <property type="entry name" value="RHO"/>
    <property type="match status" value="1"/>
</dbReference>
<dbReference type="OrthoDB" id="9989112at2759"/>
<organism evidence="16 17">
    <name type="scientific">Diploscapter pachys</name>
    <dbReference type="NCBI Taxonomy" id="2018661"/>
    <lineage>
        <taxon>Eukaryota</taxon>
        <taxon>Metazoa</taxon>
        <taxon>Ecdysozoa</taxon>
        <taxon>Nematoda</taxon>
        <taxon>Chromadorea</taxon>
        <taxon>Rhabditida</taxon>
        <taxon>Rhabditina</taxon>
        <taxon>Rhabditomorpha</taxon>
        <taxon>Rhabditoidea</taxon>
        <taxon>Rhabditidae</taxon>
        <taxon>Diploscapter</taxon>
    </lineage>
</organism>
<gene>
    <name evidence="16" type="ORF">WR25_03314</name>
</gene>
<evidence type="ECO:0000256" key="8">
    <source>
        <dbReference type="ARBA" id="ARBA00022837"/>
    </source>
</evidence>
<dbReference type="InterPro" id="IPR019422">
    <property type="entry name" value="7TM_GPCR_serpentine_rcpt_Srh"/>
</dbReference>
<protein>
    <recommendedName>
        <fullName evidence="12">Ras and EF-hand domain-containing protein homolog</fullName>
    </recommendedName>
</protein>
<comment type="subunit">
    <text evidence="3">Homodimer.</text>
</comment>
<dbReference type="InterPro" id="IPR002048">
    <property type="entry name" value="EF_hand_dom"/>
</dbReference>
<dbReference type="CDD" id="cd00154">
    <property type="entry name" value="Rab"/>
    <property type="match status" value="1"/>
</dbReference>
<dbReference type="FunFam" id="3.40.50.300:FF:001348">
    <property type="entry name" value="Ras and EF-hand domain-containing protein"/>
    <property type="match status" value="1"/>
</dbReference>
<feature type="region of interest" description="Disordered" evidence="13">
    <location>
        <begin position="563"/>
        <end position="619"/>
    </location>
</feature>
<keyword evidence="9" id="KW-0175">Coiled coil</keyword>
<feature type="compositionally biased region" description="Low complexity" evidence="13">
    <location>
        <begin position="262"/>
        <end position="273"/>
    </location>
</feature>
<dbReference type="Pfam" id="PF00071">
    <property type="entry name" value="Ras"/>
    <property type="match status" value="1"/>
</dbReference>
<evidence type="ECO:0000256" key="2">
    <source>
        <dbReference type="ARBA" id="ARBA00006270"/>
    </source>
</evidence>
<feature type="compositionally biased region" description="Basic and acidic residues" evidence="13">
    <location>
        <begin position="403"/>
        <end position="423"/>
    </location>
</feature>
<dbReference type="InterPro" id="IPR001806">
    <property type="entry name" value="Small_GTPase"/>
</dbReference>
<dbReference type="SMART" id="SM00173">
    <property type="entry name" value="RAS"/>
    <property type="match status" value="1"/>
</dbReference>
<evidence type="ECO:0000256" key="4">
    <source>
        <dbReference type="ARBA" id="ARBA00022490"/>
    </source>
</evidence>
<dbReference type="Proteomes" id="UP000218231">
    <property type="component" value="Unassembled WGS sequence"/>
</dbReference>
<keyword evidence="14" id="KW-0472">Membrane</keyword>
<comment type="function">
    <text evidence="11">Binds GTP and GDP. Plays a role in uterine seam cell development.</text>
</comment>
<keyword evidence="4" id="KW-0963">Cytoplasm</keyword>
<feature type="region of interest" description="Disordered" evidence="13">
    <location>
        <begin position="393"/>
        <end position="423"/>
    </location>
</feature>
<keyword evidence="10" id="KW-0342">GTP-binding</keyword>
<evidence type="ECO:0000256" key="9">
    <source>
        <dbReference type="ARBA" id="ARBA00023054"/>
    </source>
</evidence>
<dbReference type="Pfam" id="PF10318">
    <property type="entry name" value="7TM_GPCR_Srh"/>
    <property type="match status" value="2"/>
</dbReference>
<name>A0A2A2L3I8_9BILA</name>
<dbReference type="PROSITE" id="PS50222">
    <property type="entry name" value="EF_HAND_2"/>
    <property type="match status" value="1"/>
</dbReference>
<dbReference type="PROSITE" id="PS00018">
    <property type="entry name" value="EF_HAND_1"/>
    <property type="match status" value="1"/>
</dbReference>
<evidence type="ECO:0000256" key="14">
    <source>
        <dbReference type="SAM" id="Phobius"/>
    </source>
</evidence>
<proteinExistence type="inferred from homology"/>
<evidence type="ECO:0000256" key="6">
    <source>
        <dbReference type="ARBA" id="ARBA00022737"/>
    </source>
</evidence>
<feature type="compositionally biased region" description="Polar residues" evidence="13">
    <location>
        <begin position="571"/>
        <end position="592"/>
    </location>
</feature>
<dbReference type="Gene3D" id="1.10.238.10">
    <property type="entry name" value="EF-hand"/>
    <property type="match status" value="1"/>
</dbReference>
<dbReference type="InterPro" id="IPR005225">
    <property type="entry name" value="Small_GTP-bd"/>
</dbReference>
<dbReference type="InterPro" id="IPR011992">
    <property type="entry name" value="EF-hand-dom_pair"/>
</dbReference>
<keyword evidence="7" id="KW-0547">Nucleotide-binding</keyword>
<dbReference type="SMART" id="SM00176">
    <property type="entry name" value="RAN"/>
    <property type="match status" value="1"/>
</dbReference>
<comment type="caution">
    <text evidence="16">The sequence shown here is derived from an EMBL/GenBank/DDBJ whole genome shotgun (WGS) entry which is preliminary data.</text>
</comment>
<dbReference type="PROSITE" id="PS51421">
    <property type="entry name" value="RAS"/>
    <property type="match status" value="1"/>
</dbReference>
<dbReference type="NCBIfam" id="TIGR00231">
    <property type="entry name" value="small_GTP"/>
    <property type="match status" value="1"/>
</dbReference>
<feature type="transmembrane region" description="Helical" evidence="14">
    <location>
        <begin position="26"/>
        <end position="47"/>
    </location>
</feature>
<evidence type="ECO:0000259" key="15">
    <source>
        <dbReference type="PROSITE" id="PS50222"/>
    </source>
</evidence>
<evidence type="ECO:0000256" key="11">
    <source>
        <dbReference type="ARBA" id="ARBA00053153"/>
    </source>
</evidence>
<dbReference type="PROSITE" id="PS51419">
    <property type="entry name" value="RAB"/>
    <property type="match status" value="1"/>
</dbReference>
<dbReference type="EMBL" id="LIAE01007228">
    <property type="protein sequence ID" value="PAV80708.1"/>
    <property type="molecule type" value="Genomic_DNA"/>
</dbReference>
<comment type="similarity">
    <text evidence="2">Belongs to the small GTPase superfamily. Rab family.</text>
</comment>
<keyword evidence="17" id="KW-1185">Reference proteome</keyword>
<dbReference type="GO" id="GO:0048471">
    <property type="term" value="C:perinuclear region of cytoplasm"/>
    <property type="evidence" value="ECO:0007669"/>
    <property type="project" value="UniProtKB-SubCell"/>
</dbReference>
<reference evidence="16 17" key="1">
    <citation type="journal article" date="2017" name="Curr. Biol.">
        <title>Genome architecture and evolution of a unichromosomal asexual nematode.</title>
        <authorList>
            <person name="Fradin H."/>
            <person name="Zegar C."/>
            <person name="Gutwein M."/>
            <person name="Lucas J."/>
            <person name="Kovtun M."/>
            <person name="Corcoran D."/>
            <person name="Baugh L.R."/>
            <person name="Kiontke K."/>
            <person name="Gunsalus K."/>
            <person name="Fitch D.H."/>
            <person name="Piano F."/>
        </authorList>
    </citation>
    <scope>NUCLEOTIDE SEQUENCE [LARGE SCALE GENOMIC DNA]</scope>
    <source>
        <strain evidence="16">PF1309</strain>
    </source>
</reference>
<comment type="subcellular location">
    <subcellularLocation>
        <location evidence="1">Cytoplasm</location>
        <location evidence="1">Perinuclear region</location>
    </subcellularLocation>
</comment>
<dbReference type="PANTHER" id="PTHR47977">
    <property type="entry name" value="RAS-RELATED PROTEIN RAB"/>
    <property type="match status" value="1"/>
</dbReference>
<feature type="transmembrane region" description="Helical" evidence="14">
    <location>
        <begin position="138"/>
        <end position="157"/>
    </location>
</feature>